<dbReference type="EMBL" id="JAWDGP010007172">
    <property type="protein sequence ID" value="KAK3728837.1"/>
    <property type="molecule type" value="Genomic_DNA"/>
</dbReference>
<name>A0AAE0Y0N1_9GAST</name>
<comment type="caution">
    <text evidence="1">The sequence shown here is derived from an EMBL/GenBank/DDBJ whole genome shotgun (WGS) entry which is preliminary data.</text>
</comment>
<protein>
    <submittedName>
        <fullName evidence="1">Uncharacterized protein</fullName>
    </submittedName>
</protein>
<gene>
    <name evidence="1" type="ORF">RRG08_013557</name>
</gene>
<keyword evidence="2" id="KW-1185">Reference proteome</keyword>
<sequence length="100" mass="11490">MPEMKRRFKHSCNKNTHVKVVSRHALTRVSKHALETECLVHSACDFGHTWKKITHFVPAAEPVTGHTQRGFRMAMPTLVSRGWPVQKFAPVKVKSFNDLR</sequence>
<evidence type="ECO:0000313" key="2">
    <source>
        <dbReference type="Proteomes" id="UP001283361"/>
    </source>
</evidence>
<evidence type="ECO:0000313" key="1">
    <source>
        <dbReference type="EMBL" id="KAK3728837.1"/>
    </source>
</evidence>
<proteinExistence type="predicted"/>
<dbReference type="Proteomes" id="UP001283361">
    <property type="component" value="Unassembled WGS sequence"/>
</dbReference>
<reference evidence="1" key="1">
    <citation type="journal article" date="2023" name="G3 (Bethesda)">
        <title>A reference genome for the long-term kleptoplast-retaining sea slug Elysia crispata morphotype clarki.</title>
        <authorList>
            <person name="Eastman K.E."/>
            <person name="Pendleton A.L."/>
            <person name="Shaikh M.A."/>
            <person name="Suttiyut T."/>
            <person name="Ogas R."/>
            <person name="Tomko P."/>
            <person name="Gavelis G."/>
            <person name="Widhalm J.R."/>
            <person name="Wisecaver J.H."/>
        </authorList>
    </citation>
    <scope>NUCLEOTIDE SEQUENCE</scope>
    <source>
        <strain evidence="1">ECLA1</strain>
    </source>
</reference>
<accession>A0AAE0Y0N1</accession>
<organism evidence="1 2">
    <name type="scientific">Elysia crispata</name>
    <name type="common">lettuce slug</name>
    <dbReference type="NCBI Taxonomy" id="231223"/>
    <lineage>
        <taxon>Eukaryota</taxon>
        <taxon>Metazoa</taxon>
        <taxon>Spiralia</taxon>
        <taxon>Lophotrochozoa</taxon>
        <taxon>Mollusca</taxon>
        <taxon>Gastropoda</taxon>
        <taxon>Heterobranchia</taxon>
        <taxon>Euthyneura</taxon>
        <taxon>Panpulmonata</taxon>
        <taxon>Sacoglossa</taxon>
        <taxon>Placobranchoidea</taxon>
        <taxon>Plakobranchidae</taxon>
        <taxon>Elysia</taxon>
    </lineage>
</organism>
<dbReference type="AlphaFoldDB" id="A0AAE0Y0N1"/>